<organism evidence="10 11">
    <name type="scientific">Paraconexibacter algicola</name>
    <dbReference type="NCBI Taxonomy" id="2133960"/>
    <lineage>
        <taxon>Bacteria</taxon>
        <taxon>Bacillati</taxon>
        <taxon>Actinomycetota</taxon>
        <taxon>Thermoleophilia</taxon>
        <taxon>Solirubrobacterales</taxon>
        <taxon>Paraconexibacteraceae</taxon>
        <taxon>Paraconexibacter</taxon>
    </lineage>
</organism>
<evidence type="ECO:0000256" key="3">
    <source>
        <dbReference type="ARBA" id="ARBA00004613"/>
    </source>
</evidence>
<dbReference type="PANTHER" id="PTHR11319:SF35">
    <property type="entry name" value="OUTER MEMBRANE PROTEIN PMPC-RELATED"/>
    <property type="match status" value="1"/>
</dbReference>
<feature type="region of interest" description="Disordered" evidence="8">
    <location>
        <begin position="484"/>
        <end position="510"/>
    </location>
</feature>
<dbReference type="RefSeq" id="WP_107566934.1">
    <property type="nucleotide sequence ID" value="NZ_PYYB01000001.1"/>
</dbReference>
<dbReference type="InterPro" id="IPR012334">
    <property type="entry name" value="Pectin_lyas_fold"/>
</dbReference>
<dbReference type="Pfam" id="PF02415">
    <property type="entry name" value="Chlam_PMP"/>
    <property type="match status" value="1"/>
</dbReference>
<dbReference type="PANTHER" id="PTHR11319">
    <property type="entry name" value="G PROTEIN-COUPLED RECEPTOR-RELATED"/>
    <property type="match status" value="1"/>
</dbReference>
<feature type="signal peptide" evidence="9">
    <location>
        <begin position="1"/>
        <end position="47"/>
    </location>
</feature>
<keyword evidence="6" id="KW-0472">Membrane</keyword>
<feature type="chain" id="PRO_5015463954" evidence="9">
    <location>
        <begin position="48"/>
        <end position="755"/>
    </location>
</feature>
<keyword evidence="11" id="KW-1185">Reference proteome</keyword>
<feature type="region of interest" description="Disordered" evidence="8">
    <location>
        <begin position="564"/>
        <end position="669"/>
    </location>
</feature>
<dbReference type="OrthoDB" id="4832494at2"/>
<dbReference type="InterPro" id="IPR059226">
    <property type="entry name" value="Choice_anch_Q_dom"/>
</dbReference>
<reference evidence="10 11" key="1">
    <citation type="submission" date="2018-03" db="EMBL/GenBank/DDBJ databases">
        <title>Aquarubrobacter algicola gen. nov., sp. nov., a novel actinobacterium isolated from shallow eutrophic lake during the end of cyanobacterial harmful algal blooms.</title>
        <authorList>
            <person name="Chun S.J."/>
        </authorList>
    </citation>
    <scope>NUCLEOTIDE SEQUENCE [LARGE SCALE GENOMIC DNA]</scope>
    <source>
        <strain evidence="10 11">Seoho-28</strain>
    </source>
</reference>
<dbReference type="AlphaFoldDB" id="A0A2T4UGW0"/>
<evidence type="ECO:0000313" key="10">
    <source>
        <dbReference type="EMBL" id="PTL58496.1"/>
    </source>
</evidence>
<name>A0A2T4UGW0_9ACTN</name>
<evidence type="ECO:0000256" key="4">
    <source>
        <dbReference type="ARBA" id="ARBA00022525"/>
    </source>
</evidence>
<accession>A0A2T4UGW0</accession>
<evidence type="ECO:0000256" key="9">
    <source>
        <dbReference type="SAM" id="SignalP"/>
    </source>
</evidence>
<sequence length="755" mass="75435">MSQRSVRRAHRRRLDAATRREARLRRAGLTAGVVLGAAAVTAPAAHADTFVVTSTADPARWVGGERTQRAAEDELTLRDAIMRANGTDGADTITFASGLTGTIRLQSGPLTVRPGGLTITGPGSQVLTISGDADADGEASPGDTSLFSITADAALELSGITGSHGRSGDSGSKYAGAITVEPDATLDLHDAALTQNGRLTSESGPQEFTIGGAILTGGRTTVTRTTFSGNSGLFGGAIAQLPSTEDAQRPSSLTISDSSFSGNAGFVGGAVAGIGAAIKYAPDDRQRAAPLTVTTSTFTGNEAQAGGAILAAPAPDSDDLAITDSTFSANTADQGGAIAVQAGSASGPSGGLPGGGGTLDRNTFVDNTATDLGGGVAISGAADSALALTRSTFTGNQAGRGGAIAIPAQTPGPAPMARAAASTTGVALDALTVTGNRATERGGGIYLAPAQVPTQDGTTSAPGTQVLSSSIVAGNVVVEPLEQRAGRAPGDTTPDDLGQEPAGGPGDGFALRHSLVQAPIAAAYTTDPAAPSLLGVDPKLGALAPAGGPTATILPAADSPVIDAGRAAPGITSDQRGAPRPADQPGVADAVGGDGSDIGAVELPAPGTPPAPPSPQPQPAAPAAPVPPATIPTTPAGTTAVAPPAPFSRPGVLPARTRQPITLRGTAGRGTSKVRVSVARKVGKRCRFLLPGGTFSATRDCRRTLYVTAQGTTSWRLTLPKLPKGRYTVWSRAIVQGKLVERKKTSRNFRRFEVR</sequence>
<dbReference type="NCBIfam" id="NF041518">
    <property type="entry name" value="choice_anch_Q"/>
    <property type="match status" value="1"/>
</dbReference>
<keyword evidence="4" id="KW-0964">Secreted</keyword>
<dbReference type="GO" id="GO:0005576">
    <property type="term" value="C:extracellular region"/>
    <property type="evidence" value="ECO:0007669"/>
    <property type="project" value="UniProtKB-SubCell"/>
</dbReference>
<evidence type="ECO:0000256" key="2">
    <source>
        <dbReference type="ARBA" id="ARBA00004442"/>
    </source>
</evidence>
<feature type="compositionally biased region" description="Low complexity" evidence="8">
    <location>
        <begin position="586"/>
        <end position="605"/>
    </location>
</feature>
<dbReference type="InterPro" id="IPR011050">
    <property type="entry name" value="Pectin_lyase_fold/virulence"/>
</dbReference>
<proteinExistence type="predicted"/>
<dbReference type="InterPro" id="IPR003368">
    <property type="entry name" value="POMP_repeat"/>
</dbReference>
<keyword evidence="7" id="KW-0998">Cell outer membrane</keyword>
<dbReference type="InterPro" id="IPR006311">
    <property type="entry name" value="TAT_signal"/>
</dbReference>
<dbReference type="PROSITE" id="PS51318">
    <property type="entry name" value="TAT"/>
    <property type="match status" value="1"/>
</dbReference>
<evidence type="ECO:0000256" key="7">
    <source>
        <dbReference type="ARBA" id="ARBA00023237"/>
    </source>
</evidence>
<protein>
    <submittedName>
        <fullName evidence="10">Uncharacterized protein</fullName>
    </submittedName>
</protein>
<dbReference type="SMART" id="SM00710">
    <property type="entry name" value="PbH1"/>
    <property type="match status" value="4"/>
</dbReference>
<feature type="compositionally biased region" description="Low complexity" evidence="8">
    <location>
        <begin position="631"/>
        <end position="642"/>
    </location>
</feature>
<dbReference type="EMBL" id="PYYB01000001">
    <property type="protein sequence ID" value="PTL58496.1"/>
    <property type="molecule type" value="Genomic_DNA"/>
</dbReference>
<dbReference type="InterPro" id="IPR006626">
    <property type="entry name" value="PbH1"/>
</dbReference>
<dbReference type="Proteomes" id="UP000240739">
    <property type="component" value="Unassembled WGS sequence"/>
</dbReference>
<dbReference type="Gene3D" id="2.160.20.10">
    <property type="entry name" value="Single-stranded right-handed beta-helix, Pectin lyase-like"/>
    <property type="match status" value="1"/>
</dbReference>
<evidence type="ECO:0000256" key="8">
    <source>
        <dbReference type="SAM" id="MobiDB-lite"/>
    </source>
</evidence>
<feature type="compositionally biased region" description="Pro residues" evidence="8">
    <location>
        <begin position="606"/>
        <end position="630"/>
    </location>
</feature>
<evidence type="ECO:0000256" key="1">
    <source>
        <dbReference type="ARBA" id="ARBA00004196"/>
    </source>
</evidence>
<comment type="subcellular location">
    <subcellularLocation>
        <location evidence="1">Cell envelope</location>
    </subcellularLocation>
    <subcellularLocation>
        <location evidence="2">Cell outer membrane</location>
    </subcellularLocation>
    <subcellularLocation>
        <location evidence="3">Secreted</location>
    </subcellularLocation>
</comment>
<dbReference type="SUPFAM" id="SSF51126">
    <property type="entry name" value="Pectin lyase-like"/>
    <property type="match status" value="1"/>
</dbReference>
<keyword evidence="5 9" id="KW-0732">Signal</keyword>
<evidence type="ECO:0000256" key="5">
    <source>
        <dbReference type="ARBA" id="ARBA00022729"/>
    </source>
</evidence>
<gene>
    <name evidence="10" type="ORF">C7Y72_01910</name>
</gene>
<evidence type="ECO:0000313" key="11">
    <source>
        <dbReference type="Proteomes" id="UP000240739"/>
    </source>
</evidence>
<dbReference type="GO" id="GO:0009279">
    <property type="term" value="C:cell outer membrane"/>
    <property type="evidence" value="ECO:0007669"/>
    <property type="project" value="UniProtKB-SubCell"/>
</dbReference>
<evidence type="ECO:0000256" key="6">
    <source>
        <dbReference type="ARBA" id="ARBA00023136"/>
    </source>
</evidence>
<comment type="caution">
    <text evidence="10">The sequence shown here is derived from an EMBL/GenBank/DDBJ whole genome shotgun (WGS) entry which is preliminary data.</text>
</comment>